<dbReference type="AlphaFoldDB" id="A0A379WRL7"/>
<dbReference type="Proteomes" id="UP000254712">
    <property type="component" value="Unassembled WGS sequence"/>
</dbReference>
<dbReference type="InterPro" id="IPR029066">
    <property type="entry name" value="PLP-binding_barrel"/>
</dbReference>
<dbReference type="Gene3D" id="3.20.20.10">
    <property type="entry name" value="Alanine racemase"/>
    <property type="match status" value="1"/>
</dbReference>
<proteinExistence type="predicted"/>
<evidence type="ECO:0000256" key="1">
    <source>
        <dbReference type="ARBA" id="ARBA00001933"/>
    </source>
</evidence>
<evidence type="ECO:0000313" key="3">
    <source>
        <dbReference type="Proteomes" id="UP000254712"/>
    </source>
</evidence>
<reference evidence="2 3" key="1">
    <citation type="submission" date="2018-06" db="EMBL/GenBank/DDBJ databases">
        <authorList>
            <consortium name="Pathogen Informatics"/>
            <person name="Doyle S."/>
        </authorList>
    </citation>
    <scope>NUCLEOTIDE SEQUENCE [LARGE SCALE GENOMIC DNA]</scope>
    <source>
        <strain evidence="2 3">NCTC8261</strain>
    </source>
</reference>
<dbReference type="EMBL" id="UGXT01000002">
    <property type="protein sequence ID" value="SUH36066.1"/>
    <property type="molecule type" value="Genomic_DNA"/>
</dbReference>
<dbReference type="SUPFAM" id="SSF51419">
    <property type="entry name" value="PLP-binding barrel"/>
    <property type="match status" value="1"/>
</dbReference>
<dbReference type="GO" id="GO:0003824">
    <property type="term" value="F:catalytic activity"/>
    <property type="evidence" value="ECO:0007669"/>
    <property type="project" value="InterPro"/>
</dbReference>
<organism evidence="2 3">
    <name type="scientific">Salmonella enterica I</name>
    <dbReference type="NCBI Taxonomy" id="59201"/>
    <lineage>
        <taxon>Bacteria</taxon>
        <taxon>Pseudomonadati</taxon>
        <taxon>Pseudomonadota</taxon>
        <taxon>Gammaproteobacteria</taxon>
        <taxon>Enterobacterales</taxon>
        <taxon>Enterobacteriaceae</taxon>
        <taxon>Salmonella</taxon>
    </lineage>
</organism>
<dbReference type="Gene3D" id="2.40.37.10">
    <property type="entry name" value="Lyase, Ornithine Decarboxylase, Chain A, domain 1"/>
    <property type="match status" value="1"/>
</dbReference>
<protein>
    <submittedName>
        <fullName evidence="2">Diaminopimelate decarboxylase</fullName>
    </submittedName>
</protein>
<sequence length="83" mass="9114">MLGIKFDLINVGGGIPVPYKYDDENGDPLKDNMYAGITAQDFADAVIREVHKWRTDVEICIEPGRKVTGSAAVFTDGSLLRKT</sequence>
<comment type="cofactor">
    <cofactor evidence="1">
        <name>pyridoxal 5'-phosphate</name>
        <dbReference type="ChEBI" id="CHEBI:597326"/>
    </cofactor>
</comment>
<gene>
    <name evidence="2" type="ORF">NCTC8261_02315</name>
</gene>
<dbReference type="InterPro" id="IPR009006">
    <property type="entry name" value="Ala_racemase/Decarboxylase_C"/>
</dbReference>
<evidence type="ECO:0000313" key="2">
    <source>
        <dbReference type="EMBL" id="SUH36066.1"/>
    </source>
</evidence>
<accession>A0A379WRL7</accession>
<name>A0A379WRL7_SALET</name>